<reference evidence="3 5" key="3">
    <citation type="submission" date="2023-03" db="EMBL/GenBank/DDBJ databases">
        <title>Agriculturally important microbes genome sequencing.</title>
        <authorList>
            <person name="Dunlap C."/>
        </authorList>
    </citation>
    <scope>NUCLEOTIDE SEQUENCE [LARGE SCALE GENOMIC DNA]</scope>
    <source>
        <strain evidence="3 5">CBP-3203</strain>
    </source>
</reference>
<dbReference type="GO" id="GO:0032259">
    <property type="term" value="P:methylation"/>
    <property type="evidence" value="ECO:0007669"/>
    <property type="project" value="UniProtKB-KW"/>
</dbReference>
<organism evidence="2 4">
    <name type="scientific">Bacillus glycinifermentans</name>
    <dbReference type="NCBI Taxonomy" id="1664069"/>
    <lineage>
        <taxon>Bacteria</taxon>
        <taxon>Bacillati</taxon>
        <taxon>Bacillota</taxon>
        <taxon>Bacilli</taxon>
        <taxon>Bacillales</taxon>
        <taxon>Bacillaceae</taxon>
        <taxon>Bacillus</taxon>
    </lineage>
</organism>
<name>A0A0J6HCE8_9BACI</name>
<dbReference type="PANTHER" id="PTHR43591:SF24">
    <property type="entry name" value="2-METHOXY-6-POLYPRENYL-1,4-BENZOQUINOL METHYLASE, MITOCHONDRIAL"/>
    <property type="match status" value="1"/>
</dbReference>
<dbReference type="AlphaFoldDB" id="A0A0J6HCE8"/>
<dbReference type="PATRIC" id="fig|1664069.3.peg.4423"/>
<feature type="domain" description="Methyltransferase type 11" evidence="1">
    <location>
        <begin position="46"/>
        <end position="142"/>
    </location>
</feature>
<reference evidence="2 4" key="1">
    <citation type="journal article" date="2015" name="Int. J. Syst. Evol. Microbiol.">
        <title>Bacillus glycinifermentans sp. nov., isolated from fermented soybean paste.</title>
        <authorList>
            <person name="Kim S.J."/>
            <person name="Dunlap C.A."/>
            <person name="Kwon S.W."/>
            <person name="Rooney A.P."/>
        </authorList>
    </citation>
    <scope>NUCLEOTIDE SEQUENCE [LARGE SCALE GENOMIC DNA]</scope>
    <source>
        <strain evidence="2 4">GO-13</strain>
    </source>
</reference>
<evidence type="ECO:0000313" key="2">
    <source>
        <dbReference type="EMBL" id="KRT90337.1"/>
    </source>
</evidence>
<gene>
    <name evidence="2" type="ORF">AB447_207085</name>
    <name evidence="3" type="ORF">P8828_04080</name>
</gene>
<accession>A0A0J6HCE8</accession>
<protein>
    <submittedName>
        <fullName evidence="2 3">Methyltransferase</fullName>
    </submittedName>
</protein>
<dbReference type="STRING" id="1664069.BGLY_4246"/>
<evidence type="ECO:0000313" key="3">
    <source>
        <dbReference type="EMBL" id="MEC0484033.1"/>
    </source>
</evidence>
<dbReference type="Proteomes" id="UP000036168">
    <property type="component" value="Unassembled WGS sequence"/>
</dbReference>
<evidence type="ECO:0000313" key="5">
    <source>
        <dbReference type="Proteomes" id="UP001341297"/>
    </source>
</evidence>
<dbReference type="InterPro" id="IPR029063">
    <property type="entry name" value="SAM-dependent_MTases_sf"/>
</dbReference>
<dbReference type="GO" id="GO:0008757">
    <property type="term" value="F:S-adenosylmethionine-dependent methyltransferase activity"/>
    <property type="evidence" value="ECO:0007669"/>
    <property type="project" value="InterPro"/>
</dbReference>
<keyword evidence="5" id="KW-1185">Reference proteome</keyword>
<dbReference type="CDD" id="cd02440">
    <property type="entry name" value="AdoMet_MTases"/>
    <property type="match status" value="1"/>
</dbReference>
<proteinExistence type="predicted"/>
<comment type="caution">
    <text evidence="2">The sequence shown here is derived from an EMBL/GenBank/DDBJ whole genome shotgun (WGS) entry which is preliminary data.</text>
</comment>
<reference evidence="2" key="2">
    <citation type="submission" date="2015-10" db="EMBL/GenBank/DDBJ databases">
        <authorList>
            <person name="Gilbert D.G."/>
        </authorList>
    </citation>
    <scope>NUCLEOTIDE SEQUENCE</scope>
    <source>
        <strain evidence="2">GO-13</strain>
    </source>
</reference>
<keyword evidence="2" id="KW-0489">Methyltransferase</keyword>
<dbReference type="InterPro" id="IPR013216">
    <property type="entry name" value="Methyltransf_11"/>
</dbReference>
<dbReference type="Gene3D" id="3.40.50.150">
    <property type="entry name" value="Vaccinia Virus protein VP39"/>
    <property type="match status" value="1"/>
</dbReference>
<dbReference type="PANTHER" id="PTHR43591">
    <property type="entry name" value="METHYLTRANSFERASE"/>
    <property type="match status" value="1"/>
</dbReference>
<dbReference type="EMBL" id="JARRTL010000006">
    <property type="protein sequence ID" value="MEC0484033.1"/>
    <property type="molecule type" value="Genomic_DNA"/>
</dbReference>
<dbReference type="Proteomes" id="UP001341297">
    <property type="component" value="Unassembled WGS sequence"/>
</dbReference>
<evidence type="ECO:0000259" key="1">
    <source>
        <dbReference type="Pfam" id="PF08241"/>
    </source>
</evidence>
<dbReference type="EMBL" id="LECW02000045">
    <property type="protein sequence ID" value="KRT90337.1"/>
    <property type="molecule type" value="Genomic_DNA"/>
</dbReference>
<evidence type="ECO:0000313" key="4">
    <source>
        <dbReference type="Proteomes" id="UP000036168"/>
    </source>
</evidence>
<sequence>MLMKTSAQKQFSKNAEQYRDEPLFSAGHDLEAMVKSVPLAGDEALLDVGAGAGHTAIAFSPFVKQCTGIDVTEEMVKTAALYAKEKNACNVTFLQGDAEKLDFPDASFDIVTCRFAAHHFPDISRAMSEIARVLKPGGSFILVDHHAPEDKALDQFINLLNQMRDPSHVREYSLAEWNKWFEENGLDYTEQGRWNIPIEYDNWIHRGAVPEEKRPAIAAHLTGSSQACRDEFQIVLAENGRPLSFCLKGVLILGKKR</sequence>
<keyword evidence="2" id="KW-0808">Transferase</keyword>
<dbReference type="SUPFAM" id="SSF53335">
    <property type="entry name" value="S-adenosyl-L-methionine-dependent methyltransferases"/>
    <property type="match status" value="1"/>
</dbReference>
<dbReference type="Pfam" id="PF08241">
    <property type="entry name" value="Methyltransf_11"/>
    <property type="match status" value="1"/>
</dbReference>